<dbReference type="PANTHER" id="PTHR33713:SF6">
    <property type="entry name" value="ANTITOXIN YEFM"/>
    <property type="match status" value="1"/>
</dbReference>
<dbReference type="SUPFAM" id="SSF143120">
    <property type="entry name" value="YefM-like"/>
    <property type="match status" value="1"/>
</dbReference>
<dbReference type="AlphaFoldDB" id="A0A7T7XK27"/>
<proteinExistence type="inferred from homology"/>
<protein>
    <recommendedName>
        <fullName evidence="2">Antitoxin</fullName>
    </recommendedName>
</protein>
<sequence length="80" mass="8840">MATINITNARKNLYTLVEELQESHEPLTITGKKGSAVLISESDWAAIQETLYLTSIPGMRESIISGMKEKLEDGADTLSW</sequence>
<comment type="similarity">
    <text evidence="1 2">Belongs to the phD/YefM antitoxin family.</text>
</comment>
<dbReference type="InterPro" id="IPR051405">
    <property type="entry name" value="phD/YefM_antitoxin"/>
</dbReference>
<organism evidence="3 4">
    <name type="scientific">Breznakiella homolactica</name>
    <dbReference type="NCBI Taxonomy" id="2798577"/>
    <lineage>
        <taxon>Bacteria</taxon>
        <taxon>Pseudomonadati</taxon>
        <taxon>Spirochaetota</taxon>
        <taxon>Spirochaetia</taxon>
        <taxon>Spirochaetales</taxon>
        <taxon>Breznakiellaceae</taxon>
        <taxon>Breznakiella</taxon>
    </lineage>
</organism>
<dbReference type="Pfam" id="PF02604">
    <property type="entry name" value="PhdYeFM_antitox"/>
    <property type="match status" value="1"/>
</dbReference>
<dbReference type="InterPro" id="IPR036165">
    <property type="entry name" value="YefM-like_sf"/>
</dbReference>
<evidence type="ECO:0000256" key="2">
    <source>
        <dbReference type="RuleBase" id="RU362080"/>
    </source>
</evidence>
<comment type="function">
    <text evidence="2">Antitoxin component of a type II toxin-antitoxin (TA) system.</text>
</comment>
<keyword evidence="4" id="KW-1185">Reference proteome</keyword>
<evidence type="ECO:0000313" key="3">
    <source>
        <dbReference type="EMBL" id="QQO07859.1"/>
    </source>
</evidence>
<gene>
    <name evidence="3" type="ORF">JFL75_13020</name>
</gene>
<accession>A0A7T7XK27</accession>
<name>A0A7T7XK27_9SPIR</name>
<dbReference type="InterPro" id="IPR006442">
    <property type="entry name" value="Antitoxin_Phd/YefM"/>
</dbReference>
<reference evidence="3" key="1">
    <citation type="submission" date="2021-01" db="EMBL/GenBank/DDBJ databases">
        <title>Description of Breznakiella homolactica.</title>
        <authorList>
            <person name="Song Y."/>
            <person name="Brune A."/>
        </authorList>
    </citation>
    <scope>NUCLEOTIDE SEQUENCE</scope>
    <source>
        <strain evidence="3">RmG30</strain>
    </source>
</reference>
<dbReference type="EMBL" id="CP067089">
    <property type="protein sequence ID" value="QQO07859.1"/>
    <property type="molecule type" value="Genomic_DNA"/>
</dbReference>
<dbReference type="KEGG" id="bhc:JFL75_13020"/>
<dbReference type="Gene3D" id="3.40.1620.10">
    <property type="entry name" value="YefM-like domain"/>
    <property type="match status" value="1"/>
</dbReference>
<dbReference type="RefSeq" id="WP_215625165.1">
    <property type="nucleotide sequence ID" value="NZ_CP067089.2"/>
</dbReference>
<dbReference type="NCBIfam" id="TIGR01552">
    <property type="entry name" value="phd_fam"/>
    <property type="match status" value="1"/>
</dbReference>
<dbReference type="PANTHER" id="PTHR33713">
    <property type="entry name" value="ANTITOXIN YAFN-RELATED"/>
    <property type="match status" value="1"/>
</dbReference>
<evidence type="ECO:0000256" key="1">
    <source>
        <dbReference type="ARBA" id="ARBA00009981"/>
    </source>
</evidence>
<dbReference type="Proteomes" id="UP000595917">
    <property type="component" value="Chromosome"/>
</dbReference>
<evidence type="ECO:0000313" key="4">
    <source>
        <dbReference type="Proteomes" id="UP000595917"/>
    </source>
</evidence>